<name>A0ACB9GZX7_CICIN</name>
<reference evidence="2" key="1">
    <citation type="journal article" date="2022" name="Mol. Ecol. Resour.">
        <title>The genomes of chicory, endive, great burdock and yacon provide insights into Asteraceae palaeo-polyploidization history and plant inulin production.</title>
        <authorList>
            <person name="Fan W."/>
            <person name="Wang S."/>
            <person name="Wang H."/>
            <person name="Wang A."/>
            <person name="Jiang F."/>
            <person name="Liu H."/>
            <person name="Zhao H."/>
            <person name="Xu D."/>
            <person name="Zhang Y."/>
        </authorList>
    </citation>
    <scope>NUCLEOTIDE SEQUENCE [LARGE SCALE GENOMIC DNA]</scope>
    <source>
        <strain evidence="2">cv. Punajuju</strain>
    </source>
</reference>
<protein>
    <submittedName>
        <fullName evidence="1">Uncharacterized protein</fullName>
    </submittedName>
</protein>
<sequence length="559" mass="58711">MVYNNLKIDLNSNLAAFSCTDELSKNCDDNDTTLRLECSGYGGSTASKSNISRSYSRGQNSKTAPKDGSTLVLGLGPTPSSYSNDYCSSGINRNKKQADEDSVLELSLSYRSSNSKSALNPFSNHYSESFEANNGFGIHAFDEGSISSKRSGGYMPSLLLAPRISTVNKSLLQRCEIIPPGEQSDHGCPSESSVASESSTETSSDQQTVGKCKFAGCVKTAQGRSESCVTHGGRRRCSHPTGCSNAARGKWEFCIKHGGGKRCVVEGCVRSAEGQAGLCITHGGGKRCWFHGCTKGAQGSTNYCKAHGGGKRCVFSGCATGAEGNTQLCKAHGGGKRCLYEGGGICPKSVHSGTNFCVKHGGGRRCVEPGCTNSARGRTNCCVRHGGGKRCKFENCKNCAQGSTDFCKGHGGGRRCNWEGGGMCEKFARGKYGLCAAHGTMVTESDGGIGPRLFHGVVAQSDNSSLSDVNVNFASRSIGWLEKPAKRRQLIPPQVLVPSSMKSRSFSSFTAGLTEDRKEGGGSGTGDTSGLVVPEGRVHGGSLLSLLGGNMRDALIDGI</sequence>
<gene>
    <name evidence="1" type="ORF">L2E82_01788</name>
</gene>
<accession>A0ACB9GZX7</accession>
<dbReference type="EMBL" id="CM042009">
    <property type="protein sequence ID" value="KAI3789004.1"/>
    <property type="molecule type" value="Genomic_DNA"/>
</dbReference>
<evidence type="ECO:0000313" key="1">
    <source>
        <dbReference type="EMBL" id="KAI3789004.1"/>
    </source>
</evidence>
<evidence type="ECO:0000313" key="2">
    <source>
        <dbReference type="Proteomes" id="UP001055811"/>
    </source>
</evidence>
<keyword evidence="2" id="KW-1185">Reference proteome</keyword>
<reference evidence="1 2" key="2">
    <citation type="journal article" date="2022" name="Mol. Ecol. Resour.">
        <title>The genomes of chicory, endive, great burdock and yacon provide insights into Asteraceae paleo-polyploidization history and plant inulin production.</title>
        <authorList>
            <person name="Fan W."/>
            <person name="Wang S."/>
            <person name="Wang H."/>
            <person name="Wang A."/>
            <person name="Jiang F."/>
            <person name="Liu H."/>
            <person name="Zhao H."/>
            <person name="Xu D."/>
            <person name="Zhang Y."/>
        </authorList>
    </citation>
    <scope>NUCLEOTIDE SEQUENCE [LARGE SCALE GENOMIC DNA]</scope>
    <source>
        <strain evidence="2">cv. Punajuju</strain>
        <tissue evidence="1">Leaves</tissue>
    </source>
</reference>
<dbReference type="Proteomes" id="UP001055811">
    <property type="component" value="Linkage Group LG01"/>
</dbReference>
<organism evidence="1 2">
    <name type="scientific">Cichorium intybus</name>
    <name type="common">Chicory</name>
    <dbReference type="NCBI Taxonomy" id="13427"/>
    <lineage>
        <taxon>Eukaryota</taxon>
        <taxon>Viridiplantae</taxon>
        <taxon>Streptophyta</taxon>
        <taxon>Embryophyta</taxon>
        <taxon>Tracheophyta</taxon>
        <taxon>Spermatophyta</taxon>
        <taxon>Magnoliopsida</taxon>
        <taxon>eudicotyledons</taxon>
        <taxon>Gunneridae</taxon>
        <taxon>Pentapetalae</taxon>
        <taxon>asterids</taxon>
        <taxon>campanulids</taxon>
        <taxon>Asterales</taxon>
        <taxon>Asteraceae</taxon>
        <taxon>Cichorioideae</taxon>
        <taxon>Cichorieae</taxon>
        <taxon>Cichoriinae</taxon>
        <taxon>Cichorium</taxon>
    </lineage>
</organism>
<comment type="caution">
    <text evidence="1">The sequence shown here is derived from an EMBL/GenBank/DDBJ whole genome shotgun (WGS) entry which is preliminary data.</text>
</comment>
<proteinExistence type="predicted"/>